<organism evidence="13">
    <name type="scientific">viral metagenome</name>
    <dbReference type="NCBI Taxonomy" id="1070528"/>
    <lineage>
        <taxon>unclassified sequences</taxon>
        <taxon>metagenomes</taxon>
        <taxon>organismal metagenomes</taxon>
    </lineage>
</organism>
<dbReference type="InterPro" id="IPR037009">
    <property type="entry name" value="mRNA_triPase_Cet1_sf"/>
</dbReference>
<dbReference type="Pfam" id="PF03291">
    <property type="entry name" value="mRNA_G-N7_MeTrfase"/>
    <property type="match status" value="1"/>
</dbReference>
<protein>
    <recommendedName>
        <fullName evidence="12">mRNA cap 0 methyltransferase domain-containing protein</fullName>
    </recommendedName>
</protein>
<dbReference type="PROSITE" id="PS51562">
    <property type="entry name" value="RNA_CAP0_MT"/>
    <property type="match status" value="1"/>
</dbReference>
<keyword evidence="9" id="KW-0342">GTP-binding</keyword>
<keyword evidence="5" id="KW-0949">S-adenosyl-L-methionine</keyword>
<dbReference type="PANTHER" id="PTHR12189">
    <property type="entry name" value="MRNA GUANINE-7- METHYLTRANSFERASE"/>
    <property type="match status" value="1"/>
</dbReference>
<name>A0A6C0ET86_9ZZZZ</name>
<evidence type="ECO:0000256" key="5">
    <source>
        <dbReference type="ARBA" id="ARBA00022691"/>
    </source>
</evidence>
<dbReference type="SUPFAM" id="SSF55154">
    <property type="entry name" value="CYTH-like phosphatases"/>
    <property type="match status" value="1"/>
</dbReference>
<keyword evidence="8" id="KW-0694">RNA-binding</keyword>
<keyword evidence="2" id="KW-0489">Methyltransferase</keyword>
<dbReference type="GO" id="GO:0005634">
    <property type="term" value="C:nucleus"/>
    <property type="evidence" value="ECO:0007669"/>
    <property type="project" value="TreeGrafter"/>
</dbReference>
<dbReference type="Gene3D" id="3.30.470.30">
    <property type="entry name" value="DNA ligase/mRNA capping enzyme"/>
    <property type="match status" value="1"/>
</dbReference>
<dbReference type="GO" id="GO:0004482">
    <property type="term" value="F:mRNA 5'-cap (guanine-N7-)-methyltransferase activity"/>
    <property type="evidence" value="ECO:0007669"/>
    <property type="project" value="InterPro"/>
</dbReference>
<feature type="domain" description="MRNA cap 0 methyltransferase" evidence="12">
    <location>
        <begin position="703"/>
        <end position="1020"/>
    </location>
</feature>
<keyword evidence="11" id="KW-0175">Coiled coil</keyword>
<evidence type="ECO:0000256" key="2">
    <source>
        <dbReference type="ARBA" id="ARBA00022603"/>
    </source>
</evidence>
<dbReference type="Pfam" id="PF01331">
    <property type="entry name" value="mRNA_cap_enzyme"/>
    <property type="match status" value="1"/>
</dbReference>
<dbReference type="InterPro" id="IPR004971">
    <property type="entry name" value="mRNA_G-N7_MeTrfase_dom"/>
</dbReference>
<dbReference type="InterPro" id="IPR029063">
    <property type="entry name" value="SAM-dependent_MTases_sf"/>
</dbReference>
<dbReference type="Gene3D" id="3.20.100.10">
    <property type="entry name" value="mRNA triphosphatase Cet1-like"/>
    <property type="match status" value="1"/>
</dbReference>
<evidence type="ECO:0000256" key="6">
    <source>
        <dbReference type="ARBA" id="ARBA00022741"/>
    </source>
</evidence>
<dbReference type="SUPFAM" id="SSF56091">
    <property type="entry name" value="DNA ligase/mRNA capping enzyme, catalytic domain"/>
    <property type="match status" value="1"/>
</dbReference>
<dbReference type="GO" id="GO:0004484">
    <property type="term" value="F:mRNA guanylyltransferase activity"/>
    <property type="evidence" value="ECO:0007669"/>
    <property type="project" value="InterPro"/>
</dbReference>
<dbReference type="Gene3D" id="3.40.50.150">
    <property type="entry name" value="Vaccinia Virus protein VP39"/>
    <property type="match status" value="1"/>
</dbReference>
<dbReference type="InterPro" id="IPR039753">
    <property type="entry name" value="RG7MT1"/>
</dbReference>
<dbReference type="GO" id="GO:0004651">
    <property type="term" value="F:polynucleotide 5'-phosphatase activity"/>
    <property type="evidence" value="ECO:0007669"/>
    <property type="project" value="InterPro"/>
</dbReference>
<dbReference type="PANTHER" id="PTHR12189:SF2">
    <property type="entry name" value="MRNA CAP GUANINE-N7 METHYLTRANSFERASE"/>
    <property type="match status" value="1"/>
</dbReference>
<dbReference type="InterPro" id="IPR033469">
    <property type="entry name" value="CYTH-like_dom_sf"/>
</dbReference>
<keyword evidence="7" id="KW-0378">Hydrolase</keyword>
<evidence type="ECO:0000256" key="3">
    <source>
        <dbReference type="ARBA" id="ARBA00022664"/>
    </source>
</evidence>
<evidence type="ECO:0000259" key="12">
    <source>
        <dbReference type="PROSITE" id="PS51562"/>
    </source>
</evidence>
<keyword evidence="3" id="KW-0507">mRNA processing</keyword>
<keyword evidence="4" id="KW-0808">Transferase</keyword>
<dbReference type="GO" id="GO:0005524">
    <property type="term" value="F:ATP binding"/>
    <property type="evidence" value="ECO:0007669"/>
    <property type="project" value="InterPro"/>
</dbReference>
<evidence type="ECO:0000256" key="9">
    <source>
        <dbReference type="ARBA" id="ARBA00023134"/>
    </source>
</evidence>
<feature type="coiled-coil region" evidence="11">
    <location>
        <begin position="196"/>
        <end position="230"/>
    </location>
</feature>
<evidence type="ECO:0000256" key="7">
    <source>
        <dbReference type="ARBA" id="ARBA00022801"/>
    </source>
</evidence>
<evidence type="ECO:0000313" key="13">
    <source>
        <dbReference type="EMBL" id="QHT32257.1"/>
    </source>
</evidence>
<keyword evidence="6" id="KW-0547">Nucleotide-binding</keyword>
<dbReference type="InterPro" id="IPR012340">
    <property type="entry name" value="NA-bd_OB-fold"/>
</dbReference>
<accession>A0A6C0ET86</accession>
<evidence type="ECO:0000256" key="1">
    <source>
        <dbReference type="ARBA" id="ARBA00005129"/>
    </source>
</evidence>
<evidence type="ECO:0000256" key="4">
    <source>
        <dbReference type="ARBA" id="ARBA00022679"/>
    </source>
</evidence>
<dbReference type="EMBL" id="MN738933">
    <property type="protein sequence ID" value="QHT32257.1"/>
    <property type="molecule type" value="Genomic_DNA"/>
</dbReference>
<evidence type="ECO:0000256" key="11">
    <source>
        <dbReference type="SAM" id="Coils"/>
    </source>
</evidence>
<dbReference type="GO" id="GO:0005525">
    <property type="term" value="F:GTP binding"/>
    <property type="evidence" value="ECO:0007669"/>
    <property type="project" value="UniProtKB-KW"/>
</dbReference>
<dbReference type="SUPFAM" id="SSF53335">
    <property type="entry name" value="S-adenosyl-L-methionine-dependent methyltransferases"/>
    <property type="match status" value="1"/>
</dbReference>
<dbReference type="InterPro" id="IPR001339">
    <property type="entry name" value="mRNA_cap_enzyme_adenylation"/>
</dbReference>
<evidence type="ECO:0000256" key="10">
    <source>
        <dbReference type="ARBA" id="ARBA00047740"/>
    </source>
</evidence>
<comment type="catalytic activity">
    <reaction evidence="10">
        <text>a 5'-end triphospho-ribonucleoside in mRNA + H2O = a 5'-end diphospho-ribonucleoside in mRNA + phosphate + H(+)</text>
        <dbReference type="Rhea" id="RHEA:67004"/>
        <dbReference type="Rhea" id="RHEA-COMP:17164"/>
        <dbReference type="Rhea" id="RHEA-COMP:17165"/>
        <dbReference type="ChEBI" id="CHEBI:15377"/>
        <dbReference type="ChEBI" id="CHEBI:15378"/>
        <dbReference type="ChEBI" id="CHEBI:43474"/>
        <dbReference type="ChEBI" id="CHEBI:167616"/>
        <dbReference type="ChEBI" id="CHEBI:167618"/>
        <dbReference type="EC" id="3.6.1.74"/>
    </reaction>
    <physiologicalReaction direction="left-to-right" evidence="10">
        <dbReference type="Rhea" id="RHEA:67005"/>
    </physiologicalReaction>
</comment>
<evidence type="ECO:0000256" key="8">
    <source>
        <dbReference type="ARBA" id="ARBA00022884"/>
    </source>
</evidence>
<sequence length="1057" mass="122762">MAKRMDMNKTFSIYSDLLQKKNGKSQDNLEQYDIRNKSTNIEYEVRFGRDIIIDKIKFEEVQKKLMMSGFVVGQEDYYLKINNYVNGVRCEINDLSQIKAFCKSNTLPDTTVFVIKERFKEYPDYYENNDFNFRVSIQKEVTLKDTDKPVVDLMRAWSSDKSYRYMNRVSLIHPSMPGVQVDLSVVKSVKKKDGLLKEKEFSLSKLFDEADEYEIEIELKTEKLKRLTSETFTKLTNDLKKTIKYITSGFQSSNFPITNNEQNNICYEYYGLFTSRKDDIDRFVPNSSMFIGPSSYTLQKINLINDVTNMNPCILKDFCVTDKADGERKMLFIAGNGKMYFINMGLKVQYTGAFCEEPSLYGLLIDGEHILYDKKKKYINLFAAFDIYFMLGKSVRLLPFISEGKSNRYYILKDKMRKINETIKYVSEVEQIKMEYKRFAVSSEDVSIQECCSHLFSSMDSFPYNTDGLIFTSKSLGVGCETDKDKPKNNKYTWKNSFKWKPPAFNTIDFLVKIKKSYGNRDEIKNVTTPFSIEPFKVLHLYIGYDEKTHGFMNPQEMLFHGIAPVPHNDVRGLVPALFMPTSPYDNSAYISYVQLKNDTSGTMNMFTEENEIIETDTIIEFRYEFNDDKNMRWKPLRVRHDKTAEYKNTHKIFGNAYHVANSNWHTIHNPITKEMLTNKELVLTMDDIGDKDVYYNKDSGPSKTVALRDFHNGYVKKRLIETVSPPGGTLIDFAVGKGGDLQKWISSRLKFVLGIDIAKDNIHNKKDGACARYISIKQNKKDIPEALFIRGNTSKLILNDDFALIDDPTEIDDENKSKFVIKQVLAVGPKDVKYGNYIAQNYGVASKLFDVGSIQFAIHYMFENKFTLHNFLKNCSDLIKVGGYFIGTCYDGTKIFKMLEETEIEGDKEIFVGDKKIWSVVKKYDNIEFQDNEDCLGLMIGVFQETINKVFDEYLVNFKYLIKMLQQYGFELNTPNEMEPIADFGHLYKKMMSIGAKYVMSEEESQISFLNNYFIFKKLRTVDTNAVHQFYTKEQEKDLTSISRPVRLNKKIILKK</sequence>
<dbReference type="AlphaFoldDB" id="A0A6C0ET86"/>
<proteinExistence type="predicted"/>
<comment type="pathway">
    <text evidence="1">mRNA processing; mRNA capping.</text>
</comment>
<dbReference type="GO" id="GO:0140818">
    <property type="term" value="F:mRNA 5'-triphosphate monophosphatase activity"/>
    <property type="evidence" value="ECO:0007669"/>
    <property type="project" value="UniProtKB-EC"/>
</dbReference>
<dbReference type="UniPathway" id="UPA00922"/>
<reference evidence="13" key="1">
    <citation type="journal article" date="2020" name="Nature">
        <title>Giant virus diversity and host interactions through global metagenomics.</title>
        <authorList>
            <person name="Schulz F."/>
            <person name="Roux S."/>
            <person name="Paez-Espino D."/>
            <person name="Jungbluth S."/>
            <person name="Walsh D.A."/>
            <person name="Denef V.J."/>
            <person name="McMahon K.D."/>
            <person name="Konstantinidis K.T."/>
            <person name="Eloe-Fadrosh E.A."/>
            <person name="Kyrpides N.C."/>
            <person name="Woyke T."/>
        </authorList>
    </citation>
    <scope>NUCLEOTIDE SEQUENCE</scope>
    <source>
        <strain evidence="13">GVMAG-M-3300009159-65</strain>
    </source>
</reference>
<dbReference type="Gene3D" id="2.40.50.140">
    <property type="entry name" value="Nucleic acid-binding proteins"/>
    <property type="match status" value="1"/>
</dbReference>
<dbReference type="GO" id="GO:0003723">
    <property type="term" value="F:RNA binding"/>
    <property type="evidence" value="ECO:0007669"/>
    <property type="project" value="UniProtKB-KW"/>
</dbReference>